<evidence type="ECO:0000313" key="10">
    <source>
        <dbReference type="Proteomes" id="UP000435304"/>
    </source>
</evidence>
<keyword evidence="5 7" id="KW-1133">Transmembrane helix</keyword>
<dbReference type="InterPro" id="IPR035906">
    <property type="entry name" value="MetI-like_sf"/>
</dbReference>
<comment type="similarity">
    <text evidence="7">Belongs to the binding-protein-dependent transport system permease family.</text>
</comment>
<dbReference type="GO" id="GO:0005886">
    <property type="term" value="C:plasma membrane"/>
    <property type="evidence" value="ECO:0007669"/>
    <property type="project" value="UniProtKB-SubCell"/>
</dbReference>
<evidence type="ECO:0000256" key="4">
    <source>
        <dbReference type="ARBA" id="ARBA00022692"/>
    </source>
</evidence>
<evidence type="ECO:0000256" key="1">
    <source>
        <dbReference type="ARBA" id="ARBA00004651"/>
    </source>
</evidence>
<evidence type="ECO:0000256" key="3">
    <source>
        <dbReference type="ARBA" id="ARBA00022475"/>
    </source>
</evidence>
<sequence length="264" mass="28037">MLLAGVYSFTDIAPLSGAVSWVGLQHYATMLADPVFARAVLNTALFTAVTVPGSMALGLALALLMNSVLPARALFRTVVYLPLVISGVAVGLIGTLLFNETTGVLQTLAAALGLPPVSWQSSGPAAFASVVLITLWVRVGFTMIIYLAGLQAVPVELHEAGQVEGAGRWQRFRWITWPLLGPATFFLLVMSVIYSFQVFDTVFVLTGGGPGSATEVLGTYAYDTAFGPARDQGYGAALGLVVFVFTLVFTLLQWRASRTRDEAA</sequence>
<evidence type="ECO:0000256" key="6">
    <source>
        <dbReference type="ARBA" id="ARBA00023136"/>
    </source>
</evidence>
<dbReference type="SUPFAM" id="SSF161098">
    <property type="entry name" value="MetI-like"/>
    <property type="match status" value="1"/>
</dbReference>
<protein>
    <submittedName>
        <fullName evidence="9">ABC transporter permease subunit</fullName>
    </submittedName>
</protein>
<keyword evidence="2 7" id="KW-0813">Transport</keyword>
<evidence type="ECO:0000256" key="7">
    <source>
        <dbReference type="RuleBase" id="RU363032"/>
    </source>
</evidence>
<dbReference type="CDD" id="cd06261">
    <property type="entry name" value="TM_PBP2"/>
    <property type="match status" value="1"/>
</dbReference>
<dbReference type="InterPro" id="IPR051393">
    <property type="entry name" value="ABC_transporter_permease"/>
</dbReference>
<keyword evidence="4 7" id="KW-0812">Transmembrane</keyword>
<feature type="transmembrane region" description="Helical" evidence="7">
    <location>
        <begin position="44"/>
        <end position="65"/>
    </location>
</feature>
<evidence type="ECO:0000256" key="2">
    <source>
        <dbReference type="ARBA" id="ARBA00022448"/>
    </source>
</evidence>
<evidence type="ECO:0000313" key="9">
    <source>
        <dbReference type="EMBL" id="MVA77559.1"/>
    </source>
</evidence>
<dbReference type="Proteomes" id="UP000435304">
    <property type="component" value="Unassembled WGS sequence"/>
</dbReference>
<feature type="transmembrane region" description="Helical" evidence="7">
    <location>
        <begin position="77"/>
        <end position="98"/>
    </location>
</feature>
<proteinExistence type="inferred from homology"/>
<dbReference type="PANTHER" id="PTHR30193:SF41">
    <property type="entry name" value="DIACETYLCHITOBIOSE UPTAKE SYSTEM PERMEASE PROTEIN NGCF"/>
    <property type="match status" value="1"/>
</dbReference>
<dbReference type="GO" id="GO:0055085">
    <property type="term" value="P:transmembrane transport"/>
    <property type="evidence" value="ECO:0007669"/>
    <property type="project" value="InterPro"/>
</dbReference>
<dbReference type="InterPro" id="IPR000515">
    <property type="entry name" value="MetI-like"/>
</dbReference>
<name>A0A6A9V1W2_9ACTN</name>
<dbReference type="PROSITE" id="PS50928">
    <property type="entry name" value="ABC_TM1"/>
    <property type="match status" value="1"/>
</dbReference>
<gene>
    <name evidence="9" type="ORF">GC722_16265</name>
</gene>
<comment type="subcellular location">
    <subcellularLocation>
        <location evidence="1 7">Cell membrane</location>
        <topology evidence="1 7">Multi-pass membrane protein</topology>
    </subcellularLocation>
</comment>
<dbReference type="Pfam" id="PF00528">
    <property type="entry name" value="BPD_transp_1"/>
    <property type="match status" value="1"/>
</dbReference>
<organism evidence="9 10">
    <name type="scientific">Auraticoccus cholistanensis</name>
    <dbReference type="NCBI Taxonomy" id="2656650"/>
    <lineage>
        <taxon>Bacteria</taxon>
        <taxon>Bacillati</taxon>
        <taxon>Actinomycetota</taxon>
        <taxon>Actinomycetes</taxon>
        <taxon>Propionibacteriales</taxon>
        <taxon>Propionibacteriaceae</taxon>
        <taxon>Auraticoccus</taxon>
    </lineage>
</organism>
<dbReference type="PANTHER" id="PTHR30193">
    <property type="entry name" value="ABC TRANSPORTER PERMEASE PROTEIN"/>
    <property type="match status" value="1"/>
</dbReference>
<evidence type="ECO:0000256" key="5">
    <source>
        <dbReference type="ARBA" id="ARBA00022989"/>
    </source>
</evidence>
<accession>A0A6A9V1W2</accession>
<dbReference type="Gene3D" id="1.10.3720.10">
    <property type="entry name" value="MetI-like"/>
    <property type="match status" value="1"/>
</dbReference>
<dbReference type="EMBL" id="WPCU01000010">
    <property type="protein sequence ID" value="MVA77559.1"/>
    <property type="molecule type" value="Genomic_DNA"/>
</dbReference>
<evidence type="ECO:0000259" key="8">
    <source>
        <dbReference type="PROSITE" id="PS50928"/>
    </source>
</evidence>
<feature type="transmembrane region" description="Helical" evidence="7">
    <location>
        <begin position="125"/>
        <end position="153"/>
    </location>
</feature>
<keyword evidence="6 7" id="KW-0472">Membrane</keyword>
<feature type="transmembrane region" description="Helical" evidence="7">
    <location>
        <begin position="174"/>
        <end position="196"/>
    </location>
</feature>
<reference evidence="9 10" key="1">
    <citation type="submission" date="2019-12" db="EMBL/GenBank/DDBJ databases">
        <title>Auraticoccus cholistani sp. nov., an actinomycete isolated from soil of Cholistan desert.</title>
        <authorList>
            <person name="Cheema M.T."/>
        </authorList>
    </citation>
    <scope>NUCLEOTIDE SEQUENCE [LARGE SCALE GENOMIC DNA]</scope>
    <source>
        <strain evidence="9 10">F435</strain>
    </source>
</reference>
<dbReference type="AlphaFoldDB" id="A0A6A9V1W2"/>
<keyword evidence="3" id="KW-1003">Cell membrane</keyword>
<feature type="transmembrane region" description="Helical" evidence="7">
    <location>
        <begin position="233"/>
        <end position="252"/>
    </location>
</feature>
<keyword evidence="10" id="KW-1185">Reference proteome</keyword>
<feature type="domain" description="ABC transmembrane type-1" evidence="8">
    <location>
        <begin position="40"/>
        <end position="253"/>
    </location>
</feature>
<comment type="caution">
    <text evidence="9">The sequence shown here is derived from an EMBL/GenBank/DDBJ whole genome shotgun (WGS) entry which is preliminary data.</text>
</comment>